<keyword evidence="10 15" id="KW-0472">Membrane</keyword>
<dbReference type="SUPFAM" id="SSF48726">
    <property type="entry name" value="Immunoglobulin"/>
    <property type="match status" value="4"/>
</dbReference>
<dbReference type="FunFam" id="2.60.40.10:FF:000005">
    <property type="entry name" value="Neuronal cell adhesion molecule"/>
    <property type="match status" value="1"/>
</dbReference>
<dbReference type="GO" id="GO:0098632">
    <property type="term" value="F:cell-cell adhesion mediator activity"/>
    <property type="evidence" value="ECO:0007669"/>
    <property type="project" value="TreeGrafter"/>
</dbReference>
<keyword evidence="20" id="KW-1185">Reference proteome</keyword>
<dbReference type="GO" id="GO:0007411">
    <property type="term" value="P:axon guidance"/>
    <property type="evidence" value="ECO:0007669"/>
    <property type="project" value="TreeGrafter"/>
</dbReference>
<evidence type="ECO:0000256" key="9">
    <source>
        <dbReference type="ARBA" id="ARBA00022989"/>
    </source>
</evidence>
<dbReference type="InterPro" id="IPR026966">
    <property type="entry name" value="Neurofascin/L1/NrCAM_C"/>
</dbReference>
<gene>
    <name evidence="19" type="ORF">KC01_LOCUS34024</name>
</gene>
<feature type="domain" description="Ig-like" evidence="17">
    <location>
        <begin position="129"/>
        <end position="219"/>
    </location>
</feature>
<dbReference type="AlphaFoldDB" id="A0AAV2M0Y3"/>
<keyword evidence="13" id="KW-0393">Immunoglobulin domain</keyword>
<evidence type="ECO:0000256" key="1">
    <source>
        <dbReference type="ARBA" id="ARBA00004236"/>
    </source>
</evidence>
<dbReference type="InterPro" id="IPR013098">
    <property type="entry name" value="Ig_I-set"/>
</dbReference>
<dbReference type="FunFam" id="2.60.40.10:FF:002563">
    <property type="entry name" value="Neural cell adhesion molecule L1"/>
    <property type="match status" value="1"/>
</dbReference>
<evidence type="ECO:0000256" key="4">
    <source>
        <dbReference type="ARBA" id="ARBA00022475"/>
    </source>
</evidence>
<evidence type="ECO:0000256" key="11">
    <source>
        <dbReference type="ARBA" id="ARBA00023157"/>
    </source>
</evidence>
<feature type="chain" id="PRO_5043685284" evidence="16">
    <location>
        <begin position="24"/>
        <end position="1047"/>
    </location>
</feature>
<evidence type="ECO:0000256" key="5">
    <source>
        <dbReference type="ARBA" id="ARBA00022692"/>
    </source>
</evidence>
<evidence type="ECO:0000256" key="7">
    <source>
        <dbReference type="ARBA" id="ARBA00022737"/>
    </source>
</evidence>
<evidence type="ECO:0000256" key="13">
    <source>
        <dbReference type="ARBA" id="ARBA00023319"/>
    </source>
</evidence>
<dbReference type="InterPro" id="IPR003598">
    <property type="entry name" value="Ig_sub2"/>
</dbReference>
<dbReference type="SMART" id="SM00408">
    <property type="entry name" value="IGc2"/>
    <property type="match status" value="3"/>
</dbReference>
<dbReference type="Pfam" id="PF13882">
    <property type="entry name" value="Bravo_FIGEY"/>
    <property type="match status" value="1"/>
</dbReference>
<feature type="domain" description="Ig-like" evidence="17">
    <location>
        <begin position="327"/>
        <end position="414"/>
    </location>
</feature>
<dbReference type="InterPro" id="IPR007110">
    <property type="entry name" value="Ig-like_dom"/>
</dbReference>
<evidence type="ECO:0000256" key="6">
    <source>
        <dbReference type="ARBA" id="ARBA00022729"/>
    </source>
</evidence>
<dbReference type="Pfam" id="PF00041">
    <property type="entry name" value="fn3"/>
    <property type="match status" value="3"/>
</dbReference>
<evidence type="ECO:0000259" key="17">
    <source>
        <dbReference type="PROSITE" id="PS50835"/>
    </source>
</evidence>
<keyword evidence="8" id="KW-0130">Cell adhesion</keyword>
<name>A0AAV2M0Y3_KNICA</name>
<evidence type="ECO:0000256" key="12">
    <source>
        <dbReference type="ARBA" id="ARBA00023180"/>
    </source>
</evidence>
<protein>
    <submittedName>
        <fullName evidence="19">Uncharacterized protein</fullName>
    </submittedName>
</protein>
<dbReference type="InterPro" id="IPR013783">
    <property type="entry name" value="Ig-like_fold"/>
</dbReference>
<comment type="subcellular location">
    <subcellularLocation>
        <location evidence="1">Cell membrane</location>
    </subcellularLocation>
    <subcellularLocation>
        <location evidence="2">Membrane</location>
        <topology evidence="2">Single-pass type I membrane protein</topology>
    </subcellularLocation>
</comment>
<dbReference type="PROSITE" id="PS50835">
    <property type="entry name" value="IG_LIKE"/>
    <property type="match status" value="4"/>
</dbReference>
<evidence type="ECO:0000256" key="8">
    <source>
        <dbReference type="ARBA" id="ARBA00022889"/>
    </source>
</evidence>
<feature type="compositionally biased region" description="Basic and acidic residues" evidence="14">
    <location>
        <begin position="940"/>
        <end position="958"/>
    </location>
</feature>
<dbReference type="FunFam" id="2.60.40.10:FF:000078">
    <property type="entry name" value="Neuronal cell adhesion molecule"/>
    <property type="match status" value="1"/>
</dbReference>
<keyword evidence="6 16" id="KW-0732">Signal</keyword>
<dbReference type="Proteomes" id="UP001497482">
    <property type="component" value="Chromosome 5"/>
</dbReference>
<dbReference type="Pfam" id="PF13927">
    <property type="entry name" value="Ig_3"/>
    <property type="match status" value="3"/>
</dbReference>
<dbReference type="Gene3D" id="3.30.70.1820">
    <property type="entry name" value="L1 transposable element, RRM domain"/>
    <property type="match status" value="1"/>
</dbReference>
<organism evidence="19 20">
    <name type="scientific">Knipowitschia caucasica</name>
    <name type="common">Caucasian dwarf goby</name>
    <name type="synonym">Pomatoschistus caucasicus</name>
    <dbReference type="NCBI Taxonomy" id="637954"/>
    <lineage>
        <taxon>Eukaryota</taxon>
        <taxon>Metazoa</taxon>
        <taxon>Chordata</taxon>
        <taxon>Craniata</taxon>
        <taxon>Vertebrata</taxon>
        <taxon>Euteleostomi</taxon>
        <taxon>Actinopterygii</taxon>
        <taxon>Neopterygii</taxon>
        <taxon>Teleostei</taxon>
        <taxon>Neoteleostei</taxon>
        <taxon>Acanthomorphata</taxon>
        <taxon>Gobiaria</taxon>
        <taxon>Gobiiformes</taxon>
        <taxon>Gobioidei</taxon>
        <taxon>Gobiidae</taxon>
        <taxon>Gobiinae</taxon>
        <taxon>Knipowitschia</taxon>
    </lineage>
</organism>
<dbReference type="EMBL" id="OZ035827">
    <property type="protein sequence ID" value="CAL1606925.1"/>
    <property type="molecule type" value="Genomic_DNA"/>
</dbReference>
<evidence type="ECO:0000259" key="18">
    <source>
        <dbReference type="PROSITE" id="PS50853"/>
    </source>
</evidence>
<evidence type="ECO:0000256" key="3">
    <source>
        <dbReference type="ARBA" id="ARBA00008588"/>
    </source>
</evidence>
<dbReference type="PROSITE" id="PS50853">
    <property type="entry name" value="FN3"/>
    <property type="match status" value="3"/>
</dbReference>
<feature type="domain" description="Ig-like" evidence="17">
    <location>
        <begin position="234"/>
        <end position="322"/>
    </location>
</feature>
<dbReference type="GO" id="GO:0007420">
    <property type="term" value="P:brain development"/>
    <property type="evidence" value="ECO:0007669"/>
    <property type="project" value="TreeGrafter"/>
</dbReference>
<keyword evidence="7" id="KW-0677">Repeat</keyword>
<keyword evidence="12" id="KW-0325">Glycoprotein</keyword>
<evidence type="ECO:0000256" key="16">
    <source>
        <dbReference type="SAM" id="SignalP"/>
    </source>
</evidence>
<keyword evidence="11" id="KW-1015">Disulfide bond</keyword>
<dbReference type="GO" id="GO:0030424">
    <property type="term" value="C:axon"/>
    <property type="evidence" value="ECO:0007669"/>
    <property type="project" value="TreeGrafter"/>
</dbReference>
<keyword evidence="5 15" id="KW-0812">Transmembrane</keyword>
<dbReference type="PANTHER" id="PTHR44170:SF36">
    <property type="entry name" value="L1 CELL ADHESION MOLECULE"/>
    <property type="match status" value="1"/>
</dbReference>
<feature type="domain" description="Fibronectin type-III" evidence="18">
    <location>
        <begin position="592"/>
        <end position="709"/>
    </location>
</feature>
<feature type="compositionally biased region" description="Pro residues" evidence="14">
    <location>
        <begin position="1026"/>
        <end position="1039"/>
    </location>
</feature>
<feature type="transmembrane region" description="Helical" evidence="15">
    <location>
        <begin position="908"/>
        <end position="929"/>
    </location>
</feature>
<dbReference type="Pfam" id="PF07679">
    <property type="entry name" value="I-set"/>
    <property type="match status" value="1"/>
</dbReference>
<dbReference type="FunFam" id="2.60.40.10:FF:000028">
    <property type="entry name" value="Neuronal cell adhesion molecule"/>
    <property type="match status" value="1"/>
</dbReference>
<dbReference type="InterPro" id="IPR036179">
    <property type="entry name" value="Ig-like_dom_sf"/>
</dbReference>
<keyword evidence="9 15" id="KW-1133">Transmembrane helix</keyword>
<evidence type="ECO:0000256" key="2">
    <source>
        <dbReference type="ARBA" id="ARBA00004479"/>
    </source>
</evidence>
<dbReference type="PANTHER" id="PTHR44170">
    <property type="entry name" value="PROTEIN SIDEKICK"/>
    <property type="match status" value="1"/>
</dbReference>
<evidence type="ECO:0000313" key="20">
    <source>
        <dbReference type="Proteomes" id="UP001497482"/>
    </source>
</evidence>
<dbReference type="InterPro" id="IPR003599">
    <property type="entry name" value="Ig_sub"/>
</dbReference>
<evidence type="ECO:0000256" key="14">
    <source>
        <dbReference type="SAM" id="MobiDB-lite"/>
    </source>
</evidence>
<feature type="signal peptide" evidence="16">
    <location>
        <begin position="1"/>
        <end position="23"/>
    </location>
</feature>
<comment type="similarity">
    <text evidence="3">Belongs to the immunoglobulin superfamily. L1/neurofascin/NgCAM family.</text>
</comment>
<evidence type="ECO:0000313" key="19">
    <source>
        <dbReference type="EMBL" id="CAL1606925.1"/>
    </source>
</evidence>
<feature type="domain" description="Ig-like" evidence="17">
    <location>
        <begin position="40"/>
        <end position="118"/>
    </location>
</feature>
<dbReference type="CDD" id="cd00063">
    <property type="entry name" value="FN3"/>
    <property type="match status" value="4"/>
</dbReference>
<dbReference type="SMART" id="SM00409">
    <property type="entry name" value="IG"/>
    <property type="match status" value="4"/>
</dbReference>
<dbReference type="GO" id="GO:0005886">
    <property type="term" value="C:plasma membrane"/>
    <property type="evidence" value="ECO:0007669"/>
    <property type="project" value="UniProtKB-SubCell"/>
</dbReference>
<evidence type="ECO:0000256" key="15">
    <source>
        <dbReference type="SAM" id="Phobius"/>
    </source>
</evidence>
<accession>A0AAV2M0Y3</accession>
<sequence length="1047" mass="116379">MGATQRWRRPCALLPLLLLCTQAFLDIPRNYSFLNIPAPPVLLVTPESFTAFSPANVVLPCEANGNPTPTFRWVKDGEVMDLELIGDGTLRADANDSLDMYHGAYRCYASNTLGTAVTQTVHVIVERHPVIQKQQKTKKRAFEGESLVLTCNPPESSTPPHIHWMDRKMVHIKLSERVTAGLDGNLYFSNLLKSDSRSDYTCNAQYLAAMTVLPETTVALTVTPSNSVLHGRKPRLFTPSGLRSSVLTLRGNSLTLECIPSGLPTPKVEWIKKDGRLQDTTAEVSNYGRWLHFESVELSDDGEYQCRAYNEHGETRHAYSITVEAAPYWVKEPQNLMYAPGENVRLDCQAEGIPTPTVRWTMNGLPMSQVDPEPRRSVSGSVLRLLDVEVSDTAVFQCEAQNKHGSILLNTYINVVDDMDGVKSELTDAVKRIAYLETKTEHLENRGRRKNLRLVGLPESPEKNMPMVEYVQHMLPIWRGLDTSRTFALEMAHRILAKPRPGPNRAVIIRFTEMEKRLHNGQGFMYKVWWREAGKKDQRWNSNSTNGPPFVVTGSGTYTPFEIKVQAVNAIGDGPVPEAEIGHSGEDVPLEAPGGVTVRVMNSTIRVKWNEAQNVRGLLLGYKIYLRKQGPKAERRRRSLEEVQFDEHDDEEMQQEEEMERVVEVRGMRTSEEITGLKLYSIYHLSITAFNSKGQGPPSAVERFETPEGAPGPPALLTSDSSSDTSLVLVWTPPVETNGILLGYIIQYQQEEGGDLEYLFISDPSTTHTELQSLNSSSYYLFSVRGRTAAGDGPAVRLRAATQLDGVPPSNVTMYFGDTYLNLSWVPGPREGNHGFHIHYLTKSAGAAWRQSELVNSSQGFYTLSGLEPGTTYHLLILHHNSTQWEQIVQTKGPELSEMPGGFATQGWFIGLISAIILLVLILLILCLIKRRKGGKYAVKDKEDKEVDCEARPMKDETFGEYSDGDEKRSDSQPSLCPSKASDDSLAEYGDSVDIQFNEDGSFIGQYSGRGAAPNESSGPASPMATSPPPPIPLIPSIPPNALHRHS</sequence>
<proteinExistence type="inferred from homology"/>
<feature type="region of interest" description="Disordered" evidence="14">
    <location>
        <begin position="940"/>
        <end position="1047"/>
    </location>
</feature>
<keyword evidence="4" id="KW-1003">Cell membrane</keyword>
<dbReference type="InterPro" id="IPR003961">
    <property type="entry name" value="FN3_dom"/>
</dbReference>
<dbReference type="Gene3D" id="2.60.40.10">
    <property type="entry name" value="Immunoglobulins"/>
    <property type="match status" value="7"/>
</dbReference>
<dbReference type="InterPro" id="IPR036116">
    <property type="entry name" value="FN3_sf"/>
</dbReference>
<dbReference type="SUPFAM" id="SSF49265">
    <property type="entry name" value="Fibronectin type III"/>
    <property type="match status" value="3"/>
</dbReference>
<evidence type="ECO:0000256" key="10">
    <source>
        <dbReference type="ARBA" id="ARBA00023136"/>
    </source>
</evidence>
<reference evidence="19 20" key="1">
    <citation type="submission" date="2024-04" db="EMBL/GenBank/DDBJ databases">
        <authorList>
            <person name="Waldvogel A.-M."/>
            <person name="Schoenle A."/>
        </authorList>
    </citation>
    <scope>NUCLEOTIDE SEQUENCE [LARGE SCALE GENOMIC DNA]</scope>
</reference>
<dbReference type="SMART" id="SM00060">
    <property type="entry name" value="FN3"/>
    <property type="match status" value="4"/>
</dbReference>
<feature type="domain" description="Fibronectin type-III" evidence="18">
    <location>
        <begin position="492"/>
        <end position="587"/>
    </location>
</feature>
<feature type="domain" description="Fibronectin type-III" evidence="18">
    <location>
        <begin position="713"/>
        <end position="810"/>
    </location>
</feature>